<dbReference type="GO" id="GO:0042407">
    <property type="term" value="P:cristae formation"/>
    <property type="evidence" value="ECO:0007669"/>
    <property type="project" value="TreeGrafter"/>
</dbReference>
<name>A0A4Y2UVD7_ARAVE</name>
<dbReference type="InterPro" id="IPR024586">
    <property type="entry name" value="DnaJ-like_C11_C"/>
</dbReference>
<dbReference type="Pfam" id="PF11875">
    <property type="entry name" value="DnaJ-like_C11_C"/>
    <property type="match status" value="1"/>
</dbReference>
<keyword evidence="4" id="KW-1185">Reference proteome</keyword>
<dbReference type="Proteomes" id="UP000499080">
    <property type="component" value="Unassembled WGS sequence"/>
</dbReference>
<dbReference type="InterPro" id="IPR052243">
    <property type="entry name" value="Mito_inner_membrane_organizer"/>
</dbReference>
<dbReference type="EMBL" id="BGPR01039541">
    <property type="protein sequence ID" value="GBO15510.1"/>
    <property type="molecule type" value="Genomic_DNA"/>
</dbReference>
<dbReference type="OrthoDB" id="18010at2759"/>
<dbReference type="PANTHER" id="PTHR44157">
    <property type="entry name" value="DNAJ HOMOLOG SUBFAMILY C MEMBER 11"/>
    <property type="match status" value="1"/>
</dbReference>
<proteinExistence type="predicted"/>
<reference evidence="3 4" key="1">
    <citation type="journal article" date="2019" name="Sci. Rep.">
        <title>Orb-weaving spider Araneus ventricosus genome elucidates the spidroin gene catalogue.</title>
        <authorList>
            <person name="Kono N."/>
            <person name="Nakamura H."/>
            <person name="Ohtoshi R."/>
            <person name="Moran D.A.P."/>
            <person name="Shinohara A."/>
            <person name="Yoshida Y."/>
            <person name="Fujiwara M."/>
            <person name="Mori M."/>
            <person name="Tomita M."/>
            <person name="Arakawa K."/>
        </authorList>
    </citation>
    <scope>NUCLEOTIDE SEQUENCE [LARGE SCALE GENOMIC DNA]</scope>
</reference>
<comment type="caution">
    <text evidence="3">The sequence shown here is derived from an EMBL/GenBank/DDBJ whole genome shotgun (WGS) entry which is preliminary data.</text>
</comment>
<dbReference type="AlphaFoldDB" id="A0A4Y2UVD7"/>
<feature type="domain" description="DnaJ-like protein C11 C-terminal" evidence="2">
    <location>
        <begin position="1"/>
        <end position="112"/>
    </location>
</feature>
<evidence type="ECO:0000313" key="4">
    <source>
        <dbReference type="Proteomes" id="UP000499080"/>
    </source>
</evidence>
<protein>
    <submittedName>
        <fullName evidence="3">DnaJ subfamily C member 11</fullName>
    </submittedName>
</protein>
<evidence type="ECO:0000259" key="2">
    <source>
        <dbReference type="Pfam" id="PF11875"/>
    </source>
</evidence>
<feature type="non-terminal residue" evidence="3">
    <location>
        <position position="1"/>
    </location>
</feature>
<dbReference type="PANTHER" id="PTHR44157:SF1">
    <property type="entry name" value="DNAJ HOMOLOG SUBFAMILY C MEMBER 11"/>
    <property type="match status" value="1"/>
</dbReference>
<sequence length="116" mass="13233">VSLMQEAYRRIKSEEERKNGLVIKLAVYGSAENITNLNLDQIDSQLDILDASVPLQCLVKDSRLILPNRSKSNLPGFYDPCLGEEKLLRIDYLYKNIAHSITIPDHEILRIPRIGE</sequence>
<keyword evidence="1" id="KW-0143">Chaperone</keyword>
<dbReference type="GO" id="GO:0005739">
    <property type="term" value="C:mitochondrion"/>
    <property type="evidence" value="ECO:0007669"/>
    <property type="project" value="GOC"/>
</dbReference>
<gene>
    <name evidence="3" type="primary">Dnajc11</name>
    <name evidence="3" type="ORF">AVEN_223210_1</name>
</gene>
<organism evidence="3 4">
    <name type="scientific">Araneus ventricosus</name>
    <name type="common">Orbweaver spider</name>
    <name type="synonym">Epeira ventricosa</name>
    <dbReference type="NCBI Taxonomy" id="182803"/>
    <lineage>
        <taxon>Eukaryota</taxon>
        <taxon>Metazoa</taxon>
        <taxon>Ecdysozoa</taxon>
        <taxon>Arthropoda</taxon>
        <taxon>Chelicerata</taxon>
        <taxon>Arachnida</taxon>
        <taxon>Araneae</taxon>
        <taxon>Araneomorphae</taxon>
        <taxon>Entelegynae</taxon>
        <taxon>Araneoidea</taxon>
        <taxon>Araneidae</taxon>
        <taxon>Araneus</taxon>
    </lineage>
</organism>
<evidence type="ECO:0000313" key="3">
    <source>
        <dbReference type="EMBL" id="GBO15510.1"/>
    </source>
</evidence>
<evidence type="ECO:0000256" key="1">
    <source>
        <dbReference type="ARBA" id="ARBA00023186"/>
    </source>
</evidence>
<accession>A0A4Y2UVD7</accession>